<dbReference type="RefSeq" id="WP_150714541.1">
    <property type="nucleotide sequence ID" value="NZ_CABVGY010000002.1"/>
</dbReference>
<organism evidence="1 2">
    <name type="scientific">Pseudomonas fluorescens</name>
    <dbReference type="NCBI Taxonomy" id="294"/>
    <lineage>
        <taxon>Bacteria</taxon>
        <taxon>Pseudomonadati</taxon>
        <taxon>Pseudomonadota</taxon>
        <taxon>Gammaproteobacteria</taxon>
        <taxon>Pseudomonadales</taxon>
        <taxon>Pseudomonadaceae</taxon>
        <taxon>Pseudomonas</taxon>
    </lineage>
</organism>
<dbReference type="Proteomes" id="UP000326729">
    <property type="component" value="Unassembled WGS sequence"/>
</dbReference>
<evidence type="ECO:0000313" key="1">
    <source>
        <dbReference type="EMBL" id="VVM42417.1"/>
    </source>
</evidence>
<dbReference type="OrthoDB" id="6869548at2"/>
<protein>
    <submittedName>
        <fullName evidence="1">Uncharacterized protein</fullName>
    </submittedName>
</protein>
<dbReference type="AlphaFoldDB" id="A0A5E6PIB3"/>
<gene>
    <name evidence="1" type="ORF">PS659_00343</name>
</gene>
<evidence type="ECO:0000313" key="2">
    <source>
        <dbReference type="Proteomes" id="UP000326729"/>
    </source>
</evidence>
<reference evidence="1 2" key="1">
    <citation type="submission" date="2019-09" db="EMBL/GenBank/DDBJ databases">
        <authorList>
            <person name="Chandra G."/>
            <person name="Truman W A."/>
        </authorList>
    </citation>
    <scope>NUCLEOTIDE SEQUENCE [LARGE SCALE GENOMIC DNA]</scope>
    <source>
        <strain evidence="1">PS659</strain>
    </source>
</reference>
<sequence>MDTTLNDVRRSAGSPQGLDAAVIENTLLAYFAGLSREDKQYIKNSMRWAESRADLHHDREQSPAKWFEFYSGVLWSAGWSLEHQPVIVIDNHHTGSLVDTWSKALSTQVSRAKLSLIRQTFGQLEHDRPALELLTSSARQSRDFRFLPAEYNRAGELEILVTNVRLLSSSWSTRLLFWEVEQPQTQLDIRVRRFAIKSREMNKYRESLNEAVKEMRLREIALTT</sequence>
<accession>A0A5E6PIB3</accession>
<proteinExistence type="predicted"/>
<dbReference type="EMBL" id="CABVGY010000002">
    <property type="protein sequence ID" value="VVM42417.1"/>
    <property type="molecule type" value="Genomic_DNA"/>
</dbReference>
<name>A0A5E6PIB3_PSEFL</name>